<evidence type="ECO:0000256" key="1">
    <source>
        <dbReference type="SAM" id="MobiDB-lite"/>
    </source>
</evidence>
<feature type="compositionally biased region" description="Polar residues" evidence="1">
    <location>
        <begin position="39"/>
        <end position="52"/>
    </location>
</feature>
<dbReference type="EMBL" id="JASCZI010091185">
    <property type="protein sequence ID" value="MED6149374.1"/>
    <property type="molecule type" value="Genomic_DNA"/>
</dbReference>
<organism evidence="2 3">
    <name type="scientific">Stylosanthes scabra</name>
    <dbReference type="NCBI Taxonomy" id="79078"/>
    <lineage>
        <taxon>Eukaryota</taxon>
        <taxon>Viridiplantae</taxon>
        <taxon>Streptophyta</taxon>
        <taxon>Embryophyta</taxon>
        <taxon>Tracheophyta</taxon>
        <taxon>Spermatophyta</taxon>
        <taxon>Magnoliopsida</taxon>
        <taxon>eudicotyledons</taxon>
        <taxon>Gunneridae</taxon>
        <taxon>Pentapetalae</taxon>
        <taxon>rosids</taxon>
        <taxon>fabids</taxon>
        <taxon>Fabales</taxon>
        <taxon>Fabaceae</taxon>
        <taxon>Papilionoideae</taxon>
        <taxon>50 kb inversion clade</taxon>
        <taxon>dalbergioids sensu lato</taxon>
        <taxon>Dalbergieae</taxon>
        <taxon>Pterocarpus clade</taxon>
        <taxon>Stylosanthes</taxon>
    </lineage>
</organism>
<reference evidence="2 3" key="1">
    <citation type="journal article" date="2023" name="Plants (Basel)">
        <title>Bridging the Gap: Combining Genomics and Transcriptomics Approaches to Understand Stylosanthes scabra, an Orphan Legume from the Brazilian Caatinga.</title>
        <authorList>
            <person name="Ferreira-Neto J.R.C."/>
            <person name="da Silva M.D."/>
            <person name="Binneck E."/>
            <person name="de Melo N.F."/>
            <person name="da Silva R.H."/>
            <person name="de Melo A.L.T.M."/>
            <person name="Pandolfi V."/>
            <person name="Bustamante F.O."/>
            <person name="Brasileiro-Vidal A.C."/>
            <person name="Benko-Iseppon A.M."/>
        </authorList>
    </citation>
    <scope>NUCLEOTIDE SEQUENCE [LARGE SCALE GENOMIC DNA]</scope>
    <source>
        <tissue evidence="2">Leaves</tissue>
    </source>
</reference>
<feature type="region of interest" description="Disordered" evidence="1">
    <location>
        <begin position="39"/>
        <end position="66"/>
    </location>
</feature>
<evidence type="ECO:0000313" key="3">
    <source>
        <dbReference type="Proteomes" id="UP001341840"/>
    </source>
</evidence>
<sequence>MFNPLIGNMSPTCFQFSSQCSASRPGLVGFGAFSNPSPQIPIHSSSNSQHSDYANPRGLDGIDLNDDEIRNQRQRSTSLWQWEDDEMLISAWLNILTDSIV</sequence>
<protein>
    <submittedName>
        <fullName evidence="2">Uncharacterized protein</fullName>
    </submittedName>
</protein>
<keyword evidence="3" id="KW-1185">Reference proteome</keyword>
<comment type="caution">
    <text evidence="2">The sequence shown here is derived from an EMBL/GenBank/DDBJ whole genome shotgun (WGS) entry which is preliminary data.</text>
</comment>
<name>A0ABU6TLV7_9FABA</name>
<proteinExistence type="predicted"/>
<dbReference type="Proteomes" id="UP001341840">
    <property type="component" value="Unassembled WGS sequence"/>
</dbReference>
<accession>A0ABU6TLV7</accession>
<gene>
    <name evidence="2" type="ORF">PIB30_061750</name>
</gene>
<evidence type="ECO:0000313" key="2">
    <source>
        <dbReference type="EMBL" id="MED6149374.1"/>
    </source>
</evidence>
<feature type="non-terminal residue" evidence="2">
    <location>
        <position position="101"/>
    </location>
</feature>